<dbReference type="GeneID" id="103310668"/>
<evidence type="ECO:0000256" key="1">
    <source>
        <dbReference type="ARBA" id="ARBA00001968"/>
    </source>
</evidence>
<dbReference type="GO" id="GO:0046872">
    <property type="term" value="F:metal ion binding"/>
    <property type="evidence" value="ECO:0007669"/>
    <property type="project" value="UniProtKB-KW"/>
</dbReference>
<evidence type="ECO:0000313" key="4">
    <source>
        <dbReference type="EnsemblMetazoa" id="XP_008187919.1"/>
    </source>
</evidence>
<dbReference type="AlphaFoldDB" id="A0A8R2FCH5"/>
<dbReference type="Pfam" id="PF13359">
    <property type="entry name" value="DDE_Tnp_4"/>
    <property type="match status" value="1"/>
</dbReference>
<dbReference type="PANTHER" id="PTHR23080">
    <property type="entry name" value="THAP DOMAIN PROTEIN"/>
    <property type="match status" value="1"/>
</dbReference>
<evidence type="ECO:0000256" key="2">
    <source>
        <dbReference type="ARBA" id="ARBA00022723"/>
    </source>
</evidence>
<sequence length="237" mass="27350">MAYEVTLHNISSNPKAYIGLNEEWYKCNLIKLINSHLELEERSIFITLMKIKLNDSFRRLGDMFGISEKKLIKELLPVPFRYRYSSVQSIIDCLEIEIPKPSDPIKQALTWSDYKKCNTLKYLISSTPDGFINFISVGFNGRYRGFKCIDVLLNKINCVLIRPPSVSQKSKSTKDDVLETKRIASLRIHIERVIGRLREFEMLKPHALVNCQLLCNTDEIITIACGLINLQQPIIKQ</sequence>
<dbReference type="RefSeq" id="XP_008187919.1">
    <property type="nucleotide sequence ID" value="XM_008189697.1"/>
</dbReference>
<dbReference type="OrthoDB" id="7467139at2759"/>
<reference evidence="5" key="1">
    <citation type="submission" date="2010-06" db="EMBL/GenBank/DDBJ databases">
        <authorList>
            <person name="Jiang H."/>
            <person name="Abraham K."/>
            <person name="Ali S."/>
            <person name="Alsbrooks S.L."/>
            <person name="Anim B.N."/>
            <person name="Anosike U.S."/>
            <person name="Attaway T."/>
            <person name="Bandaranaike D.P."/>
            <person name="Battles P.K."/>
            <person name="Bell S.N."/>
            <person name="Bell A.V."/>
            <person name="Beltran B."/>
            <person name="Bickham C."/>
            <person name="Bustamante Y."/>
            <person name="Caleb T."/>
            <person name="Canada A."/>
            <person name="Cardenas V."/>
            <person name="Carter K."/>
            <person name="Chacko J."/>
            <person name="Chandrabose M.N."/>
            <person name="Chavez D."/>
            <person name="Chavez A."/>
            <person name="Chen L."/>
            <person name="Chu H.-S."/>
            <person name="Claassen K.J."/>
            <person name="Cockrell R."/>
            <person name="Collins M."/>
            <person name="Cooper J.A."/>
            <person name="Cree A."/>
            <person name="Curry S.M."/>
            <person name="Da Y."/>
            <person name="Dao M.D."/>
            <person name="Das B."/>
            <person name="Davila M.-L."/>
            <person name="Davy-Carroll L."/>
            <person name="Denson S."/>
            <person name="Dinh H."/>
            <person name="Ebong V.E."/>
            <person name="Edwards J.R."/>
            <person name="Egan A."/>
            <person name="El-Daye J."/>
            <person name="Escobedo L."/>
            <person name="Fernandez S."/>
            <person name="Fernando P.R."/>
            <person name="Flagg N."/>
            <person name="Forbes L.D."/>
            <person name="Fowler R.G."/>
            <person name="Fu Q."/>
            <person name="Gabisi R.A."/>
            <person name="Ganer J."/>
            <person name="Garbino Pronczuk A."/>
            <person name="Garcia R.M."/>
            <person name="Garner T."/>
            <person name="Garrett T.E."/>
            <person name="Gonzalez D.A."/>
            <person name="Hamid H."/>
            <person name="Hawkins E.S."/>
            <person name="Hirani K."/>
            <person name="Hogues M.E."/>
            <person name="Hollins B."/>
            <person name="Hsiao C.-H."/>
            <person name="Jabil R."/>
            <person name="James M.L."/>
            <person name="Jhangiani S.N."/>
            <person name="Johnson B."/>
            <person name="Johnson Q."/>
            <person name="Joshi V."/>
            <person name="Kalu J.B."/>
            <person name="Kam C."/>
            <person name="Kashfia A."/>
            <person name="Keebler J."/>
            <person name="Kisamo H."/>
            <person name="Kovar C.L."/>
            <person name="Lago L.A."/>
            <person name="Lai C.-Y."/>
            <person name="Laidlaw J."/>
            <person name="Lara F."/>
            <person name="Le T.-K."/>
            <person name="Lee S.L."/>
            <person name="Legall F.H."/>
            <person name="Lemon S.J."/>
            <person name="Lewis L.R."/>
            <person name="Li B."/>
            <person name="Liu Y."/>
            <person name="Liu Y.-S."/>
            <person name="Lopez J."/>
            <person name="Lozado R.J."/>
            <person name="Lu J."/>
            <person name="Madu R.C."/>
            <person name="Maheshwari M."/>
            <person name="Maheshwari R."/>
            <person name="Malloy K."/>
            <person name="Martinez E."/>
            <person name="Mathew T."/>
            <person name="Mercado I.C."/>
            <person name="Mercado C."/>
            <person name="Meyer B."/>
            <person name="Montgomery K."/>
            <person name="Morgan M.B."/>
            <person name="Munidasa M."/>
            <person name="Nazareth L.V."/>
            <person name="Nelson J."/>
            <person name="Ng B.M."/>
            <person name="Nguyen N.B."/>
            <person name="Nguyen P.Q."/>
            <person name="Nguyen T."/>
            <person name="Obregon M."/>
            <person name="Okwuonu G.O."/>
            <person name="Onwere C.G."/>
            <person name="Orozco G."/>
            <person name="Parra A."/>
            <person name="Patel S."/>
            <person name="Patil S."/>
            <person name="Perez A."/>
            <person name="Perez Y."/>
            <person name="Pham C."/>
            <person name="Primus E.L."/>
            <person name="Pu L.-L."/>
            <person name="Puazo M."/>
            <person name="Qin X."/>
            <person name="Quiroz J.B."/>
            <person name="Reese J."/>
            <person name="Richards S."/>
            <person name="Rives C.M."/>
            <person name="Robberts R."/>
            <person name="Ruiz S.J."/>
            <person name="Ruiz M.J."/>
            <person name="Santibanez J."/>
            <person name="Schneider B.W."/>
            <person name="Sisson I."/>
            <person name="Smith M."/>
            <person name="Sodergren E."/>
            <person name="Song X.-Z."/>
            <person name="Song B.B."/>
            <person name="Summersgill H."/>
            <person name="Thelus R."/>
            <person name="Thornton R.D."/>
            <person name="Trejos Z.Y."/>
            <person name="Usmani K."/>
            <person name="Vattathil S."/>
            <person name="Villasana D."/>
            <person name="Walker D.L."/>
            <person name="Wang S."/>
            <person name="Wang K."/>
            <person name="White C.S."/>
            <person name="Williams A.C."/>
            <person name="Williamson J."/>
            <person name="Wilson K."/>
            <person name="Woghiren I.O."/>
            <person name="Woodworth J.R."/>
            <person name="Worley K.C."/>
            <person name="Wright R.A."/>
            <person name="Wu W."/>
            <person name="Young L."/>
            <person name="Zhang L."/>
            <person name="Zhang J."/>
            <person name="Zhu Y."/>
            <person name="Muzny D.M."/>
            <person name="Weinstock G."/>
            <person name="Gibbs R.A."/>
        </authorList>
    </citation>
    <scope>NUCLEOTIDE SEQUENCE [LARGE SCALE GENOMIC DNA]</scope>
    <source>
        <strain evidence="5">LSR1</strain>
    </source>
</reference>
<name>A0A8R2FCH5_ACYPI</name>
<keyword evidence="5" id="KW-1185">Reference proteome</keyword>
<reference evidence="4" key="2">
    <citation type="submission" date="2022-06" db="UniProtKB">
        <authorList>
            <consortium name="EnsemblMetazoa"/>
        </authorList>
    </citation>
    <scope>IDENTIFICATION</scope>
</reference>
<dbReference type="KEGG" id="api:103310668"/>
<dbReference type="Proteomes" id="UP000007819">
    <property type="component" value="Unassembled WGS sequence"/>
</dbReference>
<dbReference type="EnsemblMetazoa" id="XM_008189697.1">
    <property type="protein sequence ID" value="XP_008187919.1"/>
    <property type="gene ID" value="LOC103310668"/>
</dbReference>
<dbReference type="PANTHER" id="PTHR23080:SF144">
    <property type="entry name" value="SPINDLE AND KINETOCHORE ASSOCIATED COMPLEX SUBUNIT 3"/>
    <property type="match status" value="1"/>
</dbReference>
<dbReference type="InterPro" id="IPR027806">
    <property type="entry name" value="HARBI1_dom"/>
</dbReference>
<evidence type="ECO:0000313" key="5">
    <source>
        <dbReference type="Proteomes" id="UP000007819"/>
    </source>
</evidence>
<proteinExistence type="predicted"/>
<protein>
    <recommendedName>
        <fullName evidence="3">DDE Tnp4 domain-containing protein</fullName>
    </recommendedName>
</protein>
<keyword evidence="2" id="KW-0479">Metal-binding</keyword>
<organism evidence="4 5">
    <name type="scientific">Acyrthosiphon pisum</name>
    <name type="common">Pea aphid</name>
    <dbReference type="NCBI Taxonomy" id="7029"/>
    <lineage>
        <taxon>Eukaryota</taxon>
        <taxon>Metazoa</taxon>
        <taxon>Ecdysozoa</taxon>
        <taxon>Arthropoda</taxon>
        <taxon>Hexapoda</taxon>
        <taxon>Insecta</taxon>
        <taxon>Pterygota</taxon>
        <taxon>Neoptera</taxon>
        <taxon>Paraneoptera</taxon>
        <taxon>Hemiptera</taxon>
        <taxon>Sternorrhyncha</taxon>
        <taxon>Aphidomorpha</taxon>
        <taxon>Aphidoidea</taxon>
        <taxon>Aphididae</taxon>
        <taxon>Macrosiphini</taxon>
        <taxon>Acyrthosiphon</taxon>
    </lineage>
</organism>
<accession>A0A8R2FCH5</accession>
<feature type="domain" description="DDE Tnp4" evidence="3">
    <location>
        <begin position="91"/>
        <end position="144"/>
    </location>
</feature>
<evidence type="ECO:0000259" key="3">
    <source>
        <dbReference type="Pfam" id="PF13359"/>
    </source>
</evidence>
<comment type="cofactor">
    <cofactor evidence="1">
        <name>a divalent metal cation</name>
        <dbReference type="ChEBI" id="CHEBI:60240"/>
    </cofactor>
</comment>